<dbReference type="SUPFAM" id="SSF55729">
    <property type="entry name" value="Acyl-CoA N-acyltransferases (Nat)"/>
    <property type="match status" value="2"/>
</dbReference>
<evidence type="ECO:0000256" key="2">
    <source>
        <dbReference type="ARBA" id="ARBA00009943"/>
    </source>
</evidence>
<comment type="similarity">
    <text evidence="2">Belongs to the FemABX family.</text>
</comment>
<dbReference type="InterPro" id="IPR003447">
    <property type="entry name" value="FEMABX"/>
</dbReference>
<keyword evidence="16" id="KW-1185">Reference proteome</keyword>
<reference evidence="15 16" key="1">
    <citation type="journal article" date="2023" name="Int. J. Syst. Evol. Microbiol.">
        <title>Streptococcus sciuri sp. nov., Staphylococcus marylandisciuri sp. nov. and Staphylococcus americanisciuri sp. nov., isolated from faeces of eastern grey squirrel (Sciurus carolinensis).</title>
        <authorList>
            <person name="Volokhov D.V."/>
            <person name="Zagorodnyaya T.A."/>
            <person name="Furtak V.A."/>
            <person name="Nattanmai G."/>
            <person name="Randall L."/>
            <person name="Jose S."/>
            <person name="Gao Y."/>
            <person name="Eisenberg T."/>
            <person name="Delmonte P."/>
            <person name="Blom J."/>
            <person name="Mitchell K.K."/>
        </authorList>
    </citation>
    <scope>NUCLEOTIDE SEQUENCE [LARGE SCALE GENOMIC DNA]</scope>
    <source>
        <strain evidence="15 16">SQ8-PEA</strain>
    </source>
</reference>
<evidence type="ECO:0000256" key="9">
    <source>
        <dbReference type="ARBA" id="ARBA00023315"/>
    </source>
</evidence>
<evidence type="ECO:0000256" key="4">
    <source>
        <dbReference type="ARBA" id="ARBA00016236"/>
    </source>
</evidence>
<keyword evidence="9" id="KW-0012">Acyltransferase</keyword>
<evidence type="ECO:0000256" key="8">
    <source>
        <dbReference type="ARBA" id="ARBA00022984"/>
    </source>
</evidence>
<keyword evidence="14" id="KW-0175">Coiled coil</keyword>
<dbReference type="PANTHER" id="PTHR36174:SF2">
    <property type="entry name" value="AMINOACYLTRANSFERASE FEMA"/>
    <property type="match status" value="1"/>
</dbReference>
<dbReference type="Gene3D" id="3.40.630.30">
    <property type="match status" value="2"/>
</dbReference>
<keyword evidence="8" id="KW-0573">Peptidoglycan synthesis</keyword>
<name>A0ABT2QMT6_9STAP</name>
<evidence type="ECO:0000313" key="15">
    <source>
        <dbReference type="EMBL" id="MCU5745293.1"/>
    </source>
</evidence>
<organism evidence="15 16">
    <name type="scientific">Staphylococcus marylandisciuri</name>
    <dbReference type="NCBI Taxonomy" id="2981529"/>
    <lineage>
        <taxon>Bacteria</taxon>
        <taxon>Bacillati</taxon>
        <taxon>Bacillota</taxon>
        <taxon>Bacilli</taxon>
        <taxon>Bacillales</taxon>
        <taxon>Staphylococcaceae</taxon>
        <taxon>Staphylococcus</taxon>
    </lineage>
</organism>
<evidence type="ECO:0000256" key="5">
    <source>
        <dbReference type="ARBA" id="ARBA00022490"/>
    </source>
</evidence>
<dbReference type="InterPro" id="IPR016181">
    <property type="entry name" value="Acyl_CoA_acyltransferase"/>
</dbReference>
<sequence>MKFVTLTPREFDDYTETHYSHFTQTSKNYYDLLEKSGAAHLLGVKDNKGNVVAASLFSEARALKFFKYFYSQRGPVMDYNNIELVEFFFKNLTAYLEKHNCLYVRVDPYIIEHVHTADGDIIQSYDNRILKEKLEKLGYRHQGMTIGFTKISQIPWLSVLNLKDKSEKQLLKEMDYQTRRNIKKTEEMGVKIRTLSSEETPKFYELVQMAEEKHNFSFRDEDYYRRLQKAYEGRILLQLAYINLTDYKTKLETKLQNLETQYQDVQDKLKENANSKKQKTKAQQLDQQINSTKRKINETQAQIESDGEELDLASAVYIYNNHEMYYLSSGSNPAYNPYMGAYALQWEMIKYAKNLGIDRYNFYGVSGDFSENAEDYGVQQFKKGFNAHVENYIGDFIKVIKPAVFRIGKLTGKI</sequence>
<evidence type="ECO:0000256" key="6">
    <source>
        <dbReference type="ARBA" id="ARBA00022679"/>
    </source>
</evidence>
<evidence type="ECO:0000256" key="1">
    <source>
        <dbReference type="ARBA" id="ARBA00004496"/>
    </source>
</evidence>
<evidence type="ECO:0000256" key="14">
    <source>
        <dbReference type="SAM" id="Coils"/>
    </source>
</evidence>
<evidence type="ECO:0000256" key="10">
    <source>
        <dbReference type="ARBA" id="ARBA00023316"/>
    </source>
</evidence>
<dbReference type="PANTHER" id="PTHR36174">
    <property type="entry name" value="LIPID II:GLYCINE GLYCYLTRANSFERASE"/>
    <property type="match status" value="1"/>
</dbReference>
<dbReference type="RefSeq" id="WP_262853703.1">
    <property type="nucleotide sequence ID" value="NZ_JAOPKZ010000001.1"/>
</dbReference>
<comment type="caution">
    <text evidence="15">The sequence shown here is derived from an EMBL/GenBank/DDBJ whole genome shotgun (WGS) entry which is preliminary data.</text>
</comment>
<keyword evidence="7" id="KW-0133">Cell shape</keyword>
<dbReference type="Pfam" id="PF02388">
    <property type="entry name" value="FemAB"/>
    <property type="match status" value="1"/>
</dbReference>
<proteinExistence type="inferred from homology"/>
<dbReference type="Proteomes" id="UP001209553">
    <property type="component" value="Unassembled WGS sequence"/>
</dbReference>
<comment type="subcellular location">
    <subcellularLocation>
        <location evidence="1">Cytoplasm</location>
    </subcellularLocation>
</comment>
<keyword evidence="6" id="KW-0808">Transferase</keyword>
<dbReference type="InterPro" id="IPR010978">
    <property type="entry name" value="tRNA-bd_arm"/>
</dbReference>
<keyword evidence="10" id="KW-0961">Cell wall biogenesis/degradation</keyword>
<dbReference type="Gene3D" id="1.20.58.90">
    <property type="match status" value="1"/>
</dbReference>
<protein>
    <recommendedName>
        <fullName evidence="4">Aminoacyltransferase FemA</fullName>
        <ecNumber evidence="3">2.3.2.17</ecNumber>
    </recommendedName>
    <alternativeName>
        <fullName evidence="12">Factor essential for expression of methicillin resistance A</fullName>
    </alternativeName>
    <alternativeName>
        <fullName evidence="11">N-acetylmuramoyl-L-alanyl-D-glutamyl-L-lysyl-(N6-glycyl)-D-alanyl-D-alanine-diphosphoundecaprenyl-N-acetylglucosamine:glycine glycyltransferase</fullName>
    </alternativeName>
</protein>
<dbReference type="SUPFAM" id="SSF46589">
    <property type="entry name" value="tRNA-binding arm"/>
    <property type="match status" value="1"/>
</dbReference>
<comment type="catalytic activity">
    <reaction evidence="13">
        <text>beta-D-GlcNAc-(1-&gt;4)-Mur2Ac(oyl-L-Ala-D-isoglutaminyl-L-Lys-(N(6)-Gly)-D-Ala-D-Ala)-di-trans,octa-cis-undecaprenyl diphosphate + 2 glycyl-tRNA(Gly) = MurNAc-L-Ala-D-isoglutaminyl-L-Lys-(N(6)-tri-Gly)-D-Ala-D-Ala-diphospho-di-trans,octa-cis-undecaprenyl-GlcNAc + 2 tRNA(Gly) + 2 H(+)</text>
        <dbReference type="Rhea" id="RHEA:30439"/>
        <dbReference type="Rhea" id="RHEA-COMP:9664"/>
        <dbReference type="Rhea" id="RHEA-COMP:9683"/>
        <dbReference type="ChEBI" id="CHEBI:15378"/>
        <dbReference type="ChEBI" id="CHEBI:62234"/>
        <dbReference type="ChEBI" id="CHEBI:62235"/>
        <dbReference type="ChEBI" id="CHEBI:78442"/>
        <dbReference type="ChEBI" id="CHEBI:78522"/>
        <dbReference type="EC" id="2.3.2.17"/>
    </reaction>
</comment>
<accession>A0ABT2QMT6</accession>
<dbReference type="EMBL" id="JAOPKZ010000001">
    <property type="protein sequence ID" value="MCU5745293.1"/>
    <property type="molecule type" value="Genomic_DNA"/>
</dbReference>
<evidence type="ECO:0000256" key="3">
    <source>
        <dbReference type="ARBA" id="ARBA00012466"/>
    </source>
</evidence>
<evidence type="ECO:0000256" key="11">
    <source>
        <dbReference type="ARBA" id="ARBA00030706"/>
    </source>
</evidence>
<dbReference type="PROSITE" id="PS51191">
    <property type="entry name" value="FEMABX"/>
    <property type="match status" value="1"/>
</dbReference>
<keyword evidence="5" id="KW-0963">Cytoplasm</keyword>
<evidence type="ECO:0000256" key="7">
    <source>
        <dbReference type="ARBA" id="ARBA00022960"/>
    </source>
</evidence>
<dbReference type="EC" id="2.3.2.17" evidence="3"/>
<evidence type="ECO:0000313" key="16">
    <source>
        <dbReference type="Proteomes" id="UP001209553"/>
    </source>
</evidence>
<evidence type="ECO:0000256" key="13">
    <source>
        <dbReference type="ARBA" id="ARBA00047483"/>
    </source>
</evidence>
<evidence type="ECO:0000256" key="12">
    <source>
        <dbReference type="ARBA" id="ARBA00032233"/>
    </source>
</evidence>
<gene>
    <name evidence="15" type="ORF">N9R04_00980</name>
</gene>
<dbReference type="InterPro" id="IPR050644">
    <property type="entry name" value="PG_Glycine_Bridge_Synth"/>
</dbReference>
<feature type="coiled-coil region" evidence="14">
    <location>
        <begin position="241"/>
        <end position="309"/>
    </location>
</feature>